<evidence type="ECO:0000313" key="3">
    <source>
        <dbReference type="EMBL" id="MDQ0895803.1"/>
    </source>
</evidence>
<keyword evidence="1" id="KW-0560">Oxidoreductase</keyword>
<accession>A0ABU0RCK4</accession>
<dbReference type="EMBL" id="JAUSYY010000001">
    <property type="protein sequence ID" value="MDQ0895803.1"/>
    <property type="molecule type" value="Genomic_DNA"/>
</dbReference>
<gene>
    <name evidence="3" type="ORF">QFZ26_003358</name>
</gene>
<dbReference type="PANTHER" id="PTHR30466:SF1">
    <property type="entry name" value="FMN REDUCTASE (NADH) RUTF"/>
    <property type="match status" value="1"/>
</dbReference>
<sequence>MTDAPTRPVATTRAADFKAAFRVHPAGIALITATTDSGPVGLTASSVASVALDPPALSFSVTRATGSAGALLSADTFVVHLLADRHLDLAQAFAHSGAPRFTAEQGWSRLDTGEPLLDDVPAALRCRALHIVPVGSSSLVAAEVLEVRLGPPAPPLVYHDRRYHRLGQG</sequence>
<evidence type="ECO:0000256" key="1">
    <source>
        <dbReference type="ARBA" id="ARBA00023002"/>
    </source>
</evidence>
<dbReference type="InterPro" id="IPR050268">
    <property type="entry name" value="NADH-dep_flavin_reductase"/>
</dbReference>
<comment type="caution">
    <text evidence="3">The sequence shown here is derived from an EMBL/GenBank/DDBJ whole genome shotgun (WGS) entry which is preliminary data.</text>
</comment>
<protein>
    <submittedName>
        <fullName evidence="3">Flavin reductase (DIM6/NTAB) family NADH-FMN oxidoreductase RutF</fullName>
    </submittedName>
</protein>
<dbReference type="Gene3D" id="2.30.110.10">
    <property type="entry name" value="Electron Transport, Fmn-binding Protein, Chain A"/>
    <property type="match status" value="1"/>
</dbReference>
<dbReference type="InterPro" id="IPR002563">
    <property type="entry name" value="Flavin_Rdtase-like_dom"/>
</dbReference>
<name>A0ABU0RCK4_9MICO</name>
<evidence type="ECO:0000259" key="2">
    <source>
        <dbReference type="SMART" id="SM00903"/>
    </source>
</evidence>
<dbReference type="SMART" id="SM00903">
    <property type="entry name" value="Flavin_Reduct"/>
    <property type="match status" value="1"/>
</dbReference>
<dbReference type="SUPFAM" id="SSF50475">
    <property type="entry name" value="FMN-binding split barrel"/>
    <property type="match status" value="1"/>
</dbReference>
<dbReference type="Pfam" id="PF01613">
    <property type="entry name" value="Flavin_Reduct"/>
    <property type="match status" value="1"/>
</dbReference>
<dbReference type="RefSeq" id="WP_307044179.1">
    <property type="nucleotide sequence ID" value="NZ_JAUSYY010000001.1"/>
</dbReference>
<keyword evidence="4" id="KW-1185">Reference proteome</keyword>
<dbReference type="PANTHER" id="PTHR30466">
    <property type="entry name" value="FLAVIN REDUCTASE"/>
    <property type="match status" value="1"/>
</dbReference>
<organism evidence="3 4">
    <name type="scientific">Agromyces ramosus</name>
    <dbReference type="NCBI Taxonomy" id="33879"/>
    <lineage>
        <taxon>Bacteria</taxon>
        <taxon>Bacillati</taxon>
        <taxon>Actinomycetota</taxon>
        <taxon>Actinomycetes</taxon>
        <taxon>Micrococcales</taxon>
        <taxon>Microbacteriaceae</taxon>
        <taxon>Agromyces</taxon>
    </lineage>
</organism>
<dbReference type="Proteomes" id="UP001239083">
    <property type="component" value="Unassembled WGS sequence"/>
</dbReference>
<reference evidence="3 4" key="1">
    <citation type="submission" date="2023-07" db="EMBL/GenBank/DDBJ databases">
        <title>Comparative genomics of wheat-associated soil bacteria to identify genetic determinants of phenazine resistance.</title>
        <authorList>
            <person name="Mouncey N."/>
        </authorList>
    </citation>
    <scope>NUCLEOTIDE SEQUENCE [LARGE SCALE GENOMIC DNA]</scope>
    <source>
        <strain evidence="3 4">V3I3</strain>
    </source>
</reference>
<proteinExistence type="predicted"/>
<feature type="domain" description="Flavin reductase like" evidence="2">
    <location>
        <begin position="21"/>
        <end position="165"/>
    </location>
</feature>
<dbReference type="InterPro" id="IPR012349">
    <property type="entry name" value="Split_barrel_FMN-bd"/>
</dbReference>
<evidence type="ECO:0000313" key="4">
    <source>
        <dbReference type="Proteomes" id="UP001239083"/>
    </source>
</evidence>